<evidence type="ECO:0000256" key="1">
    <source>
        <dbReference type="ARBA" id="ARBA00007913"/>
    </source>
</evidence>
<organism evidence="10 11">
    <name type="scientific">Rubneribacter badeniensis</name>
    <dbReference type="NCBI Taxonomy" id="2070688"/>
    <lineage>
        <taxon>Bacteria</taxon>
        <taxon>Bacillati</taxon>
        <taxon>Actinomycetota</taxon>
        <taxon>Coriobacteriia</taxon>
        <taxon>Eggerthellales</taxon>
        <taxon>Eggerthellaceae</taxon>
        <taxon>Rubneribacter</taxon>
    </lineage>
</organism>
<keyword evidence="5" id="KW-0067">ATP-binding</keyword>
<evidence type="ECO:0000256" key="6">
    <source>
        <dbReference type="SAM" id="Coils"/>
    </source>
</evidence>
<sequence length="1506" mass="168642">MNATCERKAQRAREVLQLWKVMEFADQAATPSTRRPKDRKSSDKSHHDGSCGVNLTDPGTLSDALKSRMRLTEQECLSTITVTVGAVSREACINLLERCVSSGGRAASQERPERNPARIGLAELTISAEGALFEDEDGLVPAASFRLSPLLWLAAETSRSESAGLFQAKELRTRWEAANDEARRAFAVDANLLCDERGAVTLEGLARLFDKVVRLFNDALPVHLDSSPGGQASIAAEKTAFAQMRIYANENKKANDKDYTPPTFWNSFFYNDLEMASERIERGETTEALLDYIVSPDASEGRRAQRLDVLFSPATAKRDFYREALSPANIPLGRWPSQYSPALLQQLAVNLCMKSVRDKGAFAPVNPSLPCHFSVNGPPGTGKTTLLKDVVAACVVEKAKILAAYENPDDAFERIELNDARSKQWHYVKTCYRMKTAGTAANDPASYGIVVCSANNAAVENISKELPKKSELLKSLGGLPREEGEENDLERTALSEVRSLFDNSDPQKPRYLRDQAALLFGSFDGTQIVPEDDVWGLIAAPLGKGKNILDFRNRVLFPKSKSKSLALGQFKNREDALQRYKDARTKFLKQLELVESMHEEAICRAESLIEAEKALERERALSERLAAEQARAEAQLDGIVNEQRRTGPSRDHEFKSCVNGIDPEIVLFGDVDEKSLDDLAWKTQSKIDDLQRRADEAERFLRSTLNRVLRRNLYAMKETELADNVQRRERLADILALTSKERIRRDEERSRIALLQQKAHDARAERIASNERMQEASSFKDQAFKQCVEQGIRPFDEKLAERIASGDPAEREKAHLASFWLSAKHDRAREKLFAYAFEMETSFVEASEKARRNMALLAAMWGEKAKPAKGQDEIVVPFTNDDRDRAMPHLLQTLLLAVPVVSTTFASVEKMFSHVKDPGTFGLLVVDEAGQATPRQAVGMLHRCRRALIVGDPKQVEPVVTNESILVSSVFPSNLNAYARKSASVQEFADRLNPIGSSLSDPSGEPGDPEEPDEWVGSPLLIHRRCLSPMFDISNELSYSEMMHKKTAAPKESAEASFCLASSFWLDVRGSEIGNKNHFVKAQAHAIEAYVRDAFEKAHGEQPSLFLITPFSSVASELKKHFKKLEFPGEVDRSVLNNWVENCIGTVHTFQGKEANEVFFVLGCDGSASGAVRWVNANIVNVAVTRAKYRLCAVGDETLWNENPSVALMRRHLDTWWAKQLIATHADDQDDADRQTALAEAMRCAPHADWLLTASDPEEQPSDENDEREIRGGFFESFQESGLLSLNSLSDDDFQRFGFEGRSDFDRRFADCPDVASFLLVGMTLYLLFKLEWVAERDEEDPTDYSFCAIGFCKAAERYLRTRYIPLLKRICPDYKKSNAEGARPLSEWKEQEFTLGTFENLFTRSSRGQAQALAKISEPLNPRYSEIWWNNAAKLCEQARQFRNDVCHDGPVTAQRCQANVGRLVGLNAERFDQWPLGILREEEAPALLERALNSKPEMGGIDPL</sequence>
<dbReference type="PANTHER" id="PTHR43788">
    <property type="entry name" value="DNA2/NAM7 HELICASE FAMILY MEMBER"/>
    <property type="match status" value="1"/>
</dbReference>
<evidence type="ECO:0000313" key="10">
    <source>
        <dbReference type="EMBL" id="PNV65461.1"/>
    </source>
</evidence>
<comment type="caution">
    <text evidence="10">The sequence shown here is derived from an EMBL/GenBank/DDBJ whole genome shotgun (WGS) entry which is preliminary data.</text>
</comment>
<keyword evidence="6" id="KW-0175">Coiled coil</keyword>
<dbReference type="Pfam" id="PF13087">
    <property type="entry name" value="AAA_12"/>
    <property type="match status" value="1"/>
</dbReference>
<evidence type="ECO:0000256" key="2">
    <source>
        <dbReference type="ARBA" id="ARBA00022741"/>
    </source>
</evidence>
<dbReference type="PANTHER" id="PTHR43788:SF8">
    <property type="entry name" value="DNA-BINDING PROTEIN SMUBP-2"/>
    <property type="match status" value="1"/>
</dbReference>
<feature type="compositionally biased region" description="Basic and acidic residues" evidence="7">
    <location>
        <begin position="39"/>
        <end position="49"/>
    </location>
</feature>
<feature type="domain" description="DNA2/NAM7 helicase helicase" evidence="8">
    <location>
        <begin position="374"/>
        <end position="961"/>
    </location>
</feature>
<dbReference type="InterPro" id="IPR050534">
    <property type="entry name" value="Coronavir_polyprotein_1ab"/>
</dbReference>
<keyword evidence="2" id="KW-0547">Nucleotide-binding</keyword>
<dbReference type="Gene3D" id="3.40.50.300">
    <property type="entry name" value="P-loop containing nucleotide triphosphate hydrolases"/>
    <property type="match status" value="3"/>
</dbReference>
<evidence type="ECO:0000256" key="4">
    <source>
        <dbReference type="ARBA" id="ARBA00022806"/>
    </source>
</evidence>
<name>A0A2K2U587_9ACTN</name>
<dbReference type="GO" id="GO:0005524">
    <property type="term" value="F:ATP binding"/>
    <property type="evidence" value="ECO:0007669"/>
    <property type="project" value="UniProtKB-KW"/>
</dbReference>
<feature type="domain" description="DNA2/NAM7 helicase-like C-terminal" evidence="9">
    <location>
        <begin position="1025"/>
        <end position="1197"/>
    </location>
</feature>
<feature type="coiled-coil region" evidence="6">
    <location>
        <begin position="598"/>
        <end position="642"/>
    </location>
</feature>
<evidence type="ECO:0000256" key="3">
    <source>
        <dbReference type="ARBA" id="ARBA00022801"/>
    </source>
</evidence>
<reference evidence="10 11" key="1">
    <citation type="journal article" date="2018" name="Int. J. Syst. Evol. Microbiol.">
        <title>Rubneribacter badeniensis gen. nov., sp. nov. and Enteroscipio rubneri gen. nov., sp. nov., new members of the Eggerthellaceae isolated from human faeces.</title>
        <authorList>
            <person name="Danylec N."/>
            <person name="Gobl A."/>
            <person name="Stoll D.A."/>
            <person name="Hetzer B."/>
            <person name="Kulling S.E."/>
            <person name="Huch M."/>
        </authorList>
    </citation>
    <scope>NUCLEOTIDE SEQUENCE [LARGE SCALE GENOMIC DNA]</scope>
    <source>
        <strain evidence="10 11">ResAG-85</strain>
    </source>
</reference>
<comment type="similarity">
    <text evidence="1">Belongs to the DNA2/NAM7 helicase family.</text>
</comment>
<dbReference type="SUPFAM" id="SSF52540">
    <property type="entry name" value="P-loop containing nucleoside triphosphate hydrolases"/>
    <property type="match status" value="1"/>
</dbReference>
<dbReference type="GO" id="GO:0043139">
    <property type="term" value="F:5'-3' DNA helicase activity"/>
    <property type="evidence" value="ECO:0007669"/>
    <property type="project" value="TreeGrafter"/>
</dbReference>
<dbReference type="InterPro" id="IPR041677">
    <property type="entry name" value="DNA2/NAM7_AAA_11"/>
</dbReference>
<dbReference type="Pfam" id="PF13086">
    <property type="entry name" value="AAA_11"/>
    <property type="match status" value="1"/>
</dbReference>
<accession>A0A2K2U587</accession>
<keyword evidence="11" id="KW-1185">Reference proteome</keyword>
<dbReference type="InterPro" id="IPR027417">
    <property type="entry name" value="P-loop_NTPase"/>
</dbReference>
<feature type="region of interest" description="Disordered" evidence="7">
    <location>
        <begin position="27"/>
        <end position="57"/>
    </location>
</feature>
<keyword evidence="3" id="KW-0378">Hydrolase</keyword>
<dbReference type="InterPro" id="IPR041679">
    <property type="entry name" value="DNA2/NAM7-like_C"/>
</dbReference>
<dbReference type="EMBL" id="PPEL01000029">
    <property type="protein sequence ID" value="PNV65461.1"/>
    <property type="molecule type" value="Genomic_DNA"/>
</dbReference>
<evidence type="ECO:0000256" key="7">
    <source>
        <dbReference type="SAM" id="MobiDB-lite"/>
    </source>
</evidence>
<feature type="region of interest" description="Disordered" evidence="7">
    <location>
        <begin position="995"/>
        <end position="1016"/>
    </location>
</feature>
<dbReference type="Proteomes" id="UP000236488">
    <property type="component" value="Unassembled WGS sequence"/>
</dbReference>
<evidence type="ECO:0000259" key="9">
    <source>
        <dbReference type="Pfam" id="PF13087"/>
    </source>
</evidence>
<evidence type="ECO:0000259" key="8">
    <source>
        <dbReference type="Pfam" id="PF13086"/>
    </source>
</evidence>
<dbReference type="GO" id="GO:0016787">
    <property type="term" value="F:hydrolase activity"/>
    <property type="evidence" value="ECO:0007669"/>
    <property type="project" value="UniProtKB-KW"/>
</dbReference>
<gene>
    <name evidence="10" type="ORF">C2L80_06430</name>
</gene>
<dbReference type="RefSeq" id="WP_092200530.1">
    <property type="nucleotide sequence ID" value="NZ_PPEL01000029.1"/>
</dbReference>
<evidence type="ECO:0008006" key="12">
    <source>
        <dbReference type="Google" id="ProtNLM"/>
    </source>
</evidence>
<proteinExistence type="inferred from homology"/>
<evidence type="ECO:0000313" key="11">
    <source>
        <dbReference type="Proteomes" id="UP000236488"/>
    </source>
</evidence>
<keyword evidence="4" id="KW-0347">Helicase</keyword>
<protein>
    <recommendedName>
        <fullName evidence="12">DNA2/NAM7 helicase-like C-terminal domain-containing protein</fullName>
    </recommendedName>
</protein>
<evidence type="ECO:0000256" key="5">
    <source>
        <dbReference type="ARBA" id="ARBA00022840"/>
    </source>
</evidence>